<name>A0ABX8SGF4_9ACTN</name>
<dbReference type="EMBL" id="CP079216">
    <property type="protein sequence ID" value="QXT61765.1"/>
    <property type="molecule type" value="Genomic_DNA"/>
</dbReference>
<evidence type="ECO:0000313" key="3">
    <source>
        <dbReference type="EMBL" id="QXT61765.1"/>
    </source>
</evidence>
<evidence type="ECO:0000256" key="2">
    <source>
        <dbReference type="SAM" id="Phobius"/>
    </source>
</evidence>
<feature type="region of interest" description="Disordered" evidence="1">
    <location>
        <begin position="1"/>
        <end position="50"/>
    </location>
</feature>
<keyword evidence="2" id="KW-0812">Transmembrane</keyword>
<dbReference type="Proteomes" id="UP000824504">
    <property type="component" value="Chromosome"/>
</dbReference>
<reference evidence="3 4" key="1">
    <citation type="submission" date="2021-07" db="EMBL/GenBank/DDBJ databases">
        <title>complete genome sequencing of Tessaracoccus sp.J1M15.</title>
        <authorList>
            <person name="Bae J.-W."/>
            <person name="Kim D.-y."/>
        </authorList>
    </citation>
    <scope>NUCLEOTIDE SEQUENCE [LARGE SCALE GENOMIC DNA]</scope>
    <source>
        <strain evidence="3 4">J1M15</strain>
    </source>
</reference>
<keyword evidence="2" id="KW-1133">Transmembrane helix</keyword>
<feature type="compositionally biased region" description="Low complexity" evidence="1">
    <location>
        <begin position="85"/>
        <end position="98"/>
    </location>
</feature>
<feature type="transmembrane region" description="Helical" evidence="2">
    <location>
        <begin position="59"/>
        <end position="80"/>
    </location>
</feature>
<keyword evidence="2" id="KW-0472">Membrane</keyword>
<evidence type="ECO:0000313" key="4">
    <source>
        <dbReference type="Proteomes" id="UP000824504"/>
    </source>
</evidence>
<organism evidence="3 4">
    <name type="scientific">Tessaracoccus palaemonis</name>
    <dbReference type="NCBI Taxonomy" id="2829499"/>
    <lineage>
        <taxon>Bacteria</taxon>
        <taxon>Bacillati</taxon>
        <taxon>Actinomycetota</taxon>
        <taxon>Actinomycetes</taxon>
        <taxon>Propionibacteriales</taxon>
        <taxon>Propionibacteriaceae</taxon>
        <taxon>Tessaracoccus</taxon>
    </lineage>
</organism>
<keyword evidence="4" id="KW-1185">Reference proteome</keyword>
<feature type="region of interest" description="Disordered" evidence="1">
    <location>
        <begin position="85"/>
        <end position="117"/>
    </location>
</feature>
<dbReference type="RefSeq" id="WP_219080009.1">
    <property type="nucleotide sequence ID" value="NZ_CP079216.1"/>
</dbReference>
<feature type="compositionally biased region" description="Low complexity" evidence="1">
    <location>
        <begin position="21"/>
        <end position="44"/>
    </location>
</feature>
<sequence length="269" mass="27745">MGETLGRRGLPADDQEPDADAPPATVARRGAASPAASSEPSARGGARRGIAPDPAPRRFWVPLAALGALLAAALVAAFWLPGSSGPAATASRSASPTTPASPAPSPSAMTSPLPLDDATLQVPEGWDVYADEQVQDDRRLVRLEQGETGVRVQAVTLTSVDGDLSTACSLLVTELESNYTDPAQTTAFTVPVAPGGEGYSCGFRGERTSDEQPVTVTFTMLRRDADAHTLVLRASVPDTAADDTQAAAQLEALTCSAAASFDVDLTRCN</sequence>
<evidence type="ECO:0000256" key="1">
    <source>
        <dbReference type="SAM" id="MobiDB-lite"/>
    </source>
</evidence>
<protein>
    <submittedName>
        <fullName evidence="3">Uncharacterized protein</fullName>
    </submittedName>
</protein>
<proteinExistence type="predicted"/>
<gene>
    <name evidence="3" type="ORF">KDB89_08110</name>
</gene>
<accession>A0ABX8SGF4</accession>